<organism evidence="2 3">
    <name type="scientific">Paractinoplanes durhamensis</name>
    <dbReference type="NCBI Taxonomy" id="113563"/>
    <lineage>
        <taxon>Bacteria</taxon>
        <taxon>Bacillati</taxon>
        <taxon>Actinomycetota</taxon>
        <taxon>Actinomycetes</taxon>
        <taxon>Micromonosporales</taxon>
        <taxon>Micromonosporaceae</taxon>
        <taxon>Paractinoplanes</taxon>
    </lineage>
</organism>
<evidence type="ECO:0000313" key="2">
    <source>
        <dbReference type="EMBL" id="GID99158.1"/>
    </source>
</evidence>
<evidence type="ECO:0000313" key="3">
    <source>
        <dbReference type="Proteomes" id="UP000637628"/>
    </source>
</evidence>
<protein>
    <recommendedName>
        <fullName evidence="1">PEP-utilising enzyme mobile domain-containing protein</fullName>
    </recommendedName>
</protein>
<dbReference type="PANTHER" id="PTHR43615:SF1">
    <property type="entry name" value="PPDK_N DOMAIN-CONTAINING PROTEIN"/>
    <property type="match status" value="1"/>
</dbReference>
<dbReference type="RefSeq" id="WP_239132080.1">
    <property type="nucleotide sequence ID" value="NZ_BAAATX010000004.1"/>
</dbReference>
<proteinExistence type="predicted"/>
<reference evidence="2 3" key="1">
    <citation type="submission" date="2021-01" db="EMBL/GenBank/DDBJ databases">
        <title>Whole genome shotgun sequence of Actinoplanes durhamensis NBRC 14914.</title>
        <authorList>
            <person name="Komaki H."/>
            <person name="Tamura T."/>
        </authorList>
    </citation>
    <scope>NUCLEOTIDE SEQUENCE [LARGE SCALE GENOMIC DNA]</scope>
    <source>
        <strain evidence="2 3">NBRC 14914</strain>
    </source>
</reference>
<dbReference type="Proteomes" id="UP000637628">
    <property type="component" value="Unassembled WGS sequence"/>
</dbReference>
<keyword evidence="3" id="KW-1185">Reference proteome</keyword>
<evidence type="ECO:0000259" key="1">
    <source>
        <dbReference type="Pfam" id="PF00391"/>
    </source>
</evidence>
<dbReference type="InterPro" id="IPR036637">
    <property type="entry name" value="Phosphohistidine_dom_sf"/>
</dbReference>
<dbReference type="SUPFAM" id="SSF52009">
    <property type="entry name" value="Phosphohistidine domain"/>
    <property type="match status" value="1"/>
</dbReference>
<dbReference type="InterPro" id="IPR051549">
    <property type="entry name" value="PEP_Utilizing_Enz"/>
</dbReference>
<sequence length="59" mass="6114">MTDGGTLAAHASLVAREYAIPAVVATGDVTRRLRAGQQVTVDGTAGTVTPHDEPVAERR</sequence>
<dbReference type="InterPro" id="IPR008279">
    <property type="entry name" value="PEP-util_enz_mobile_dom"/>
</dbReference>
<dbReference type="Gene3D" id="3.50.30.10">
    <property type="entry name" value="Phosphohistidine domain"/>
    <property type="match status" value="1"/>
</dbReference>
<dbReference type="Pfam" id="PF00391">
    <property type="entry name" value="PEP-utilizers"/>
    <property type="match status" value="1"/>
</dbReference>
<comment type="caution">
    <text evidence="2">The sequence shown here is derived from an EMBL/GenBank/DDBJ whole genome shotgun (WGS) entry which is preliminary data.</text>
</comment>
<name>A0ABQ3YP55_9ACTN</name>
<dbReference type="EMBL" id="BOML01000005">
    <property type="protein sequence ID" value="GID99158.1"/>
    <property type="molecule type" value="Genomic_DNA"/>
</dbReference>
<feature type="domain" description="PEP-utilising enzyme mobile" evidence="1">
    <location>
        <begin position="2"/>
        <end position="46"/>
    </location>
</feature>
<gene>
    <name evidence="2" type="ORF">Adu01nite_05090</name>
</gene>
<accession>A0ABQ3YP55</accession>
<dbReference type="PANTHER" id="PTHR43615">
    <property type="entry name" value="PHOSPHOENOLPYRUVATE SYNTHASE-RELATED"/>
    <property type="match status" value="1"/>
</dbReference>